<feature type="compositionally biased region" description="Basic and acidic residues" evidence="1">
    <location>
        <begin position="477"/>
        <end position="486"/>
    </location>
</feature>
<dbReference type="SUPFAM" id="SSF52540">
    <property type="entry name" value="P-loop containing nucleoside triphosphate hydrolases"/>
    <property type="match status" value="1"/>
</dbReference>
<evidence type="ECO:0000313" key="4">
    <source>
        <dbReference type="Proteomes" id="UP000249061"/>
    </source>
</evidence>
<comment type="caution">
    <text evidence="3">The sequence shown here is derived from an EMBL/GenBank/DDBJ whole genome shotgun (WGS) entry which is preliminary data.</text>
</comment>
<gene>
    <name evidence="3" type="ORF">DI536_04130</name>
</gene>
<feature type="region of interest" description="Disordered" evidence="1">
    <location>
        <begin position="474"/>
        <end position="524"/>
    </location>
</feature>
<evidence type="ECO:0000259" key="2">
    <source>
        <dbReference type="Pfam" id="PF06745"/>
    </source>
</evidence>
<evidence type="ECO:0000256" key="1">
    <source>
        <dbReference type="SAM" id="MobiDB-lite"/>
    </source>
</evidence>
<dbReference type="AlphaFoldDB" id="A0A2W5V7U3"/>
<feature type="compositionally biased region" description="Basic and acidic residues" evidence="1">
    <location>
        <begin position="494"/>
        <end position="505"/>
    </location>
</feature>
<reference evidence="3 4" key="1">
    <citation type="submission" date="2017-08" db="EMBL/GenBank/DDBJ databases">
        <title>Infants hospitalized years apart are colonized by the same room-sourced microbial strains.</title>
        <authorList>
            <person name="Brooks B."/>
            <person name="Olm M.R."/>
            <person name="Firek B.A."/>
            <person name="Baker R."/>
            <person name="Thomas B.C."/>
            <person name="Morowitz M.J."/>
            <person name="Banfield J.F."/>
        </authorList>
    </citation>
    <scope>NUCLEOTIDE SEQUENCE [LARGE SCALE GENOMIC DNA]</scope>
    <source>
        <strain evidence="3">S2_003_000_R2_14</strain>
    </source>
</reference>
<dbReference type="Proteomes" id="UP000249061">
    <property type="component" value="Unassembled WGS sequence"/>
</dbReference>
<accession>A0A2W5V7U3</accession>
<sequence>MSAANVVQLPTRVASKAFELEPLLIGAALHLRAKHQVFEVISLVGDEFAGELHRKAWQIARARAERNLEVSAAEVFAAGLRKAWFQGEERQALERLEAANMLDAGAFIRVARDFRNIIEGQRFVQSLEAAVLRVRQRGFDPATEAGWLSGVERSLHAHTAKLEPLTVEQEKFLSKWESNEQSGKLAYLPTGIRVLDEAIGGLPRSLTLIVADAGVGKTAFQDSLLHALLVTNVGIKAALISPEDGTQHVVKRWMARDMGWVLRDVGSRKRNPIEEELSLSVAKSHYPLLERVLGYTQRNITADKLISTLWQAADAGAEAASIDNFNKLNISGLPGEYPERVQRFSDRLQEFSEKSGVAAIMLAHSTDDVTSRKQVSGSAGVQGGKSLGRDARLRLDLYQKDHELRCVIAKANELGEQGTVLQFHRLREAGLIDPEKGFPVDVKGEEAAEQERAADARLARQMALTRKRKKLIAQEKAATEDARAEAEAQASLFDAEKQAAVEKPKSFGMRWATPKSPEDSHDPE</sequence>
<feature type="domain" description="KaiC-like" evidence="2">
    <location>
        <begin position="189"/>
        <end position="370"/>
    </location>
</feature>
<dbReference type="Pfam" id="PF06745">
    <property type="entry name" value="ATPase"/>
    <property type="match status" value="1"/>
</dbReference>
<name>A0A2W5V7U3_9BACT</name>
<dbReference type="InterPro" id="IPR014774">
    <property type="entry name" value="KaiC-like_dom"/>
</dbReference>
<organism evidence="3 4">
    <name type="scientific">Archangium gephyra</name>
    <dbReference type="NCBI Taxonomy" id="48"/>
    <lineage>
        <taxon>Bacteria</taxon>
        <taxon>Pseudomonadati</taxon>
        <taxon>Myxococcota</taxon>
        <taxon>Myxococcia</taxon>
        <taxon>Myxococcales</taxon>
        <taxon>Cystobacterineae</taxon>
        <taxon>Archangiaceae</taxon>
        <taxon>Archangium</taxon>
    </lineage>
</organism>
<protein>
    <recommendedName>
        <fullName evidence="2">KaiC-like domain-containing protein</fullName>
    </recommendedName>
</protein>
<dbReference type="Gene3D" id="3.40.50.300">
    <property type="entry name" value="P-loop containing nucleotide triphosphate hydrolases"/>
    <property type="match status" value="1"/>
</dbReference>
<dbReference type="EMBL" id="QFQP01000002">
    <property type="protein sequence ID" value="PZR17508.1"/>
    <property type="molecule type" value="Genomic_DNA"/>
</dbReference>
<proteinExistence type="predicted"/>
<dbReference type="InterPro" id="IPR027417">
    <property type="entry name" value="P-loop_NTPase"/>
</dbReference>
<evidence type="ECO:0000313" key="3">
    <source>
        <dbReference type="EMBL" id="PZR17508.1"/>
    </source>
</evidence>